<feature type="domain" description="Mur ligase C-terminal" evidence="13">
    <location>
        <begin position="337"/>
        <end position="452"/>
    </location>
</feature>
<dbReference type="SUPFAM" id="SSF63418">
    <property type="entry name" value="MurE/MurF N-terminal domain"/>
    <property type="match status" value="1"/>
</dbReference>
<dbReference type="EC" id="6.3.2.10" evidence="10 11"/>
<evidence type="ECO:0000256" key="9">
    <source>
        <dbReference type="ARBA" id="ARBA00023316"/>
    </source>
</evidence>
<comment type="pathway">
    <text evidence="10 11">Cell wall biogenesis; peptidoglycan biosynthesis.</text>
</comment>
<organism evidence="15 16">
    <name type="scientific">Glaciimonas soli</name>
    <dbReference type="NCBI Taxonomy" id="2590999"/>
    <lineage>
        <taxon>Bacteria</taxon>
        <taxon>Pseudomonadati</taxon>
        <taxon>Pseudomonadota</taxon>
        <taxon>Betaproteobacteria</taxon>
        <taxon>Burkholderiales</taxon>
        <taxon>Oxalobacteraceae</taxon>
        <taxon>Glaciimonas</taxon>
    </lineage>
</organism>
<keyword evidence="8 10" id="KW-0131">Cell cycle</keyword>
<dbReference type="NCBIfam" id="TIGR01143">
    <property type="entry name" value="murF"/>
    <property type="match status" value="1"/>
</dbReference>
<dbReference type="InterPro" id="IPR035911">
    <property type="entry name" value="MurE/MurF_N"/>
</dbReference>
<keyword evidence="6 10" id="KW-0133">Cell shape</keyword>
<keyword evidence="16" id="KW-1185">Reference proteome</keyword>
<dbReference type="InterPro" id="IPR000713">
    <property type="entry name" value="Mur_ligase_N"/>
</dbReference>
<dbReference type="InterPro" id="IPR036615">
    <property type="entry name" value="Mur_ligase_C_dom_sf"/>
</dbReference>
<dbReference type="Gene3D" id="3.40.1390.10">
    <property type="entry name" value="MurE/MurF, N-terminal domain"/>
    <property type="match status" value="1"/>
</dbReference>
<dbReference type="GO" id="GO:0008360">
    <property type="term" value="P:regulation of cell shape"/>
    <property type="evidence" value="ECO:0007669"/>
    <property type="project" value="UniProtKB-KW"/>
</dbReference>
<feature type="binding site" evidence="10">
    <location>
        <begin position="119"/>
        <end position="125"/>
    </location>
    <ligand>
        <name>ATP</name>
        <dbReference type="ChEBI" id="CHEBI:30616"/>
    </ligand>
</feature>
<dbReference type="PANTHER" id="PTHR43024:SF1">
    <property type="entry name" value="UDP-N-ACETYLMURAMOYL-TRIPEPTIDE--D-ALANYL-D-ALANINE LIGASE"/>
    <property type="match status" value="1"/>
</dbReference>
<evidence type="ECO:0000256" key="6">
    <source>
        <dbReference type="ARBA" id="ARBA00022960"/>
    </source>
</evidence>
<dbReference type="InterPro" id="IPR004101">
    <property type="entry name" value="Mur_ligase_C"/>
</dbReference>
<evidence type="ECO:0000256" key="2">
    <source>
        <dbReference type="ARBA" id="ARBA00022598"/>
    </source>
</evidence>
<keyword evidence="2 10" id="KW-0436">Ligase</keyword>
<comment type="subcellular location">
    <subcellularLocation>
        <location evidence="10 11">Cytoplasm</location>
    </subcellularLocation>
</comment>
<dbReference type="AlphaFoldDB" id="A0A843YX63"/>
<comment type="caution">
    <text evidence="15">The sequence shown here is derived from an EMBL/GenBank/DDBJ whole genome shotgun (WGS) entry which is preliminary data.</text>
</comment>
<accession>A0A843YX63</accession>
<evidence type="ECO:0000256" key="11">
    <source>
        <dbReference type="RuleBase" id="RU004136"/>
    </source>
</evidence>
<comment type="catalytic activity">
    <reaction evidence="10 11">
        <text>D-alanyl-D-alanine + UDP-N-acetyl-alpha-D-muramoyl-L-alanyl-gamma-D-glutamyl-meso-2,6-diaminopimelate + ATP = UDP-N-acetyl-alpha-D-muramoyl-L-alanyl-gamma-D-glutamyl-meso-2,6-diaminopimeloyl-D-alanyl-D-alanine + ADP + phosphate + H(+)</text>
        <dbReference type="Rhea" id="RHEA:28374"/>
        <dbReference type="ChEBI" id="CHEBI:15378"/>
        <dbReference type="ChEBI" id="CHEBI:30616"/>
        <dbReference type="ChEBI" id="CHEBI:43474"/>
        <dbReference type="ChEBI" id="CHEBI:57822"/>
        <dbReference type="ChEBI" id="CHEBI:61386"/>
        <dbReference type="ChEBI" id="CHEBI:83905"/>
        <dbReference type="ChEBI" id="CHEBI:456216"/>
        <dbReference type="EC" id="6.3.2.10"/>
    </reaction>
</comment>
<dbReference type="GO" id="GO:0047480">
    <property type="term" value="F:UDP-N-acetylmuramoyl-tripeptide-D-alanyl-D-alanine ligase activity"/>
    <property type="evidence" value="ECO:0007669"/>
    <property type="project" value="UniProtKB-UniRule"/>
</dbReference>
<keyword evidence="1 10" id="KW-0963">Cytoplasm</keyword>
<dbReference type="UniPathway" id="UPA00219"/>
<gene>
    <name evidence="10 15" type="primary">murF</name>
    <name evidence="15" type="ORF">GEV47_16430</name>
</gene>
<dbReference type="Gene3D" id="3.90.190.20">
    <property type="entry name" value="Mur ligase, C-terminal domain"/>
    <property type="match status" value="1"/>
</dbReference>
<name>A0A843YX63_9BURK</name>
<keyword evidence="7 10" id="KW-0573">Peptidoglycan synthesis</keyword>
<dbReference type="Proteomes" id="UP000451565">
    <property type="component" value="Unassembled WGS sequence"/>
</dbReference>
<dbReference type="InterPro" id="IPR005863">
    <property type="entry name" value="UDP-N-AcMur_synth"/>
</dbReference>
<dbReference type="SUPFAM" id="SSF53623">
    <property type="entry name" value="MurD-like peptide ligases, catalytic domain"/>
    <property type="match status" value="1"/>
</dbReference>
<dbReference type="OrthoDB" id="9801978at2"/>
<dbReference type="PANTHER" id="PTHR43024">
    <property type="entry name" value="UDP-N-ACETYLMURAMOYL-TRIPEPTIDE--D-ALANYL-D-ALANINE LIGASE"/>
    <property type="match status" value="1"/>
</dbReference>
<dbReference type="EMBL" id="WINI01000008">
    <property type="protein sequence ID" value="MQR02264.1"/>
    <property type="molecule type" value="Genomic_DNA"/>
</dbReference>
<evidence type="ECO:0000256" key="5">
    <source>
        <dbReference type="ARBA" id="ARBA00022840"/>
    </source>
</evidence>
<evidence type="ECO:0000256" key="10">
    <source>
        <dbReference type="HAMAP-Rule" id="MF_02019"/>
    </source>
</evidence>
<evidence type="ECO:0000256" key="7">
    <source>
        <dbReference type="ARBA" id="ARBA00022984"/>
    </source>
</evidence>
<evidence type="ECO:0000259" key="14">
    <source>
        <dbReference type="Pfam" id="PF08245"/>
    </source>
</evidence>
<dbReference type="InterPro" id="IPR051046">
    <property type="entry name" value="MurCDEF_CellWall_CoF430Synth"/>
</dbReference>
<comment type="similarity">
    <text evidence="10">Belongs to the MurCDEF family. MurF subfamily.</text>
</comment>
<protein>
    <recommendedName>
        <fullName evidence="10 11">UDP-N-acetylmuramoyl-tripeptide--D-alanyl-D-alanine ligase</fullName>
        <ecNumber evidence="10 11">6.3.2.10</ecNumber>
    </recommendedName>
    <alternativeName>
        <fullName evidence="10">D-alanyl-D-alanine-adding enzyme</fullName>
    </alternativeName>
</protein>
<dbReference type="GO" id="GO:0051301">
    <property type="term" value="P:cell division"/>
    <property type="evidence" value="ECO:0007669"/>
    <property type="project" value="UniProtKB-KW"/>
</dbReference>
<dbReference type="GO" id="GO:0009252">
    <property type="term" value="P:peptidoglycan biosynthetic process"/>
    <property type="evidence" value="ECO:0007669"/>
    <property type="project" value="UniProtKB-UniRule"/>
</dbReference>
<sequence length="486" mass="51334">MISTSLATLQSWLPLSLQSHIVGVDSNADCRVNGMVTDSRAVVAGNLFVALRGERFDAHDFLDQVVELGAAAVVVDHIPGKNENLAVPALLVADTTVALGAIANGWRRQFNLPLIGVTGSNGKTTVKEMIASILTAAFGDEGYLSTRGNLNNEIGVPLTLQRLNATHRAAVIELGMNHPGEIALLSTIAQPTVALVNNAQREHQEFMVSVEAVAEENGAVIRALPAQGIAVFPADDTYTALWRSYAAHAATCITFGFSDDADVRCTYQSGTFGNDLDVIAPGKTFSLHLDAAGEHNVRNALAAIACTLAIGIDASAIVRGLESFAPYSGRLQRKLAQRPNCAGALVIDDTYNANPDSVRAAIDVLAQAAAPRLLVLGDMGEVGDQGKQFHQEIGAYAAQRGVTHLLTLGTLAIDASAAFGVRGQHFSYIAELISAVDLIMTPDVTALVKGSRFMKMERVVQHLVNDGLDSHTAITDSSNLPTKGAR</sequence>
<dbReference type="GO" id="GO:0071555">
    <property type="term" value="P:cell wall organization"/>
    <property type="evidence" value="ECO:0007669"/>
    <property type="project" value="UniProtKB-KW"/>
</dbReference>
<dbReference type="Pfam" id="PF02875">
    <property type="entry name" value="Mur_ligase_C"/>
    <property type="match status" value="1"/>
</dbReference>
<dbReference type="SUPFAM" id="SSF53244">
    <property type="entry name" value="MurD-like peptide ligases, peptide-binding domain"/>
    <property type="match status" value="1"/>
</dbReference>
<dbReference type="HAMAP" id="MF_02019">
    <property type="entry name" value="MurF"/>
    <property type="match status" value="1"/>
</dbReference>
<comment type="function">
    <text evidence="10 11">Involved in cell wall formation. Catalyzes the final step in the synthesis of UDP-N-acetylmuramoyl-pentapeptide, the precursor of murein.</text>
</comment>
<evidence type="ECO:0000259" key="12">
    <source>
        <dbReference type="Pfam" id="PF01225"/>
    </source>
</evidence>
<feature type="domain" description="Mur ligase central" evidence="14">
    <location>
        <begin position="117"/>
        <end position="306"/>
    </location>
</feature>
<dbReference type="InterPro" id="IPR013221">
    <property type="entry name" value="Mur_ligase_cen"/>
</dbReference>
<evidence type="ECO:0000256" key="4">
    <source>
        <dbReference type="ARBA" id="ARBA00022741"/>
    </source>
</evidence>
<reference evidence="15 16" key="1">
    <citation type="submission" date="2019-10" db="EMBL/GenBank/DDBJ databases">
        <title>Glaciimonas soli sp. nov., a psychrophilic bacterium isolated from the forest soil of a high elevation mountain in Taiwan.</title>
        <authorList>
            <person name="Wang L.-T."/>
            <person name="Shieh W.Y."/>
        </authorList>
    </citation>
    <scope>NUCLEOTIDE SEQUENCE [LARGE SCALE GENOMIC DNA]</scope>
    <source>
        <strain evidence="15 16">GS1</strain>
    </source>
</reference>
<proteinExistence type="inferred from homology"/>
<evidence type="ECO:0000313" key="16">
    <source>
        <dbReference type="Proteomes" id="UP000451565"/>
    </source>
</evidence>
<dbReference type="Pfam" id="PF08245">
    <property type="entry name" value="Mur_ligase_M"/>
    <property type="match status" value="1"/>
</dbReference>
<evidence type="ECO:0000256" key="1">
    <source>
        <dbReference type="ARBA" id="ARBA00022490"/>
    </source>
</evidence>
<dbReference type="Pfam" id="PF01225">
    <property type="entry name" value="Mur_ligase"/>
    <property type="match status" value="1"/>
</dbReference>
<feature type="domain" description="Mur ligase N-terminal catalytic" evidence="12">
    <location>
        <begin position="32"/>
        <end position="104"/>
    </location>
</feature>
<dbReference type="GO" id="GO:0005737">
    <property type="term" value="C:cytoplasm"/>
    <property type="evidence" value="ECO:0007669"/>
    <property type="project" value="UniProtKB-SubCell"/>
</dbReference>
<evidence type="ECO:0000313" key="15">
    <source>
        <dbReference type="EMBL" id="MQR02264.1"/>
    </source>
</evidence>
<evidence type="ECO:0000256" key="8">
    <source>
        <dbReference type="ARBA" id="ARBA00023306"/>
    </source>
</evidence>
<keyword evidence="5 10" id="KW-0067">ATP-binding</keyword>
<evidence type="ECO:0000256" key="3">
    <source>
        <dbReference type="ARBA" id="ARBA00022618"/>
    </source>
</evidence>
<keyword evidence="3 10" id="KW-0132">Cell division</keyword>
<evidence type="ECO:0000259" key="13">
    <source>
        <dbReference type="Pfam" id="PF02875"/>
    </source>
</evidence>
<dbReference type="InterPro" id="IPR036565">
    <property type="entry name" value="Mur-like_cat_sf"/>
</dbReference>
<keyword evidence="4 10" id="KW-0547">Nucleotide-binding</keyword>
<dbReference type="GO" id="GO:0005524">
    <property type="term" value="F:ATP binding"/>
    <property type="evidence" value="ECO:0007669"/>
    <property type="project" value="UniProtKB-UniRule"/>
</dbReference>
<dbReference type="Gene3D" id="3.40.1190.10">
    <property type="entry name" value="Mur-like, catalytic domain"/>
    <property type="match status" value="1"/>
</dbReference>
<keyword evidence="9 10" id="KW-0961">Cell wall biogenesis/degradation</keyword>